<name>A0A0N4UPF9_DRAME</name>
<sequence length="122" mass="14388">MVSKVIKLDDFNNRRNELLSELSEFHLTKKFIEETQKTISDLNDEKDVHSEMIQQINMDKVELEKVMLLAKEERKQIEENIVKKYEEIFRILEQSNEYSKESGVPEENLIPVSIIPPNKIIA</sequence>
<evidence type="ECO:0000256" key="1">
    <source>
        <dbReference type="SAM" id="Coils"/>
    </source>
</evidence>
<keyword evidence="4" id="KW-1185">Reference proteome</keyword>
<dbReference type="GO" id="GO:0045666">
    <property type="term" value="P:positive regulation of neuron differentiation"/>
    <property type="evidence" value="ECO:0007669"/>
    <property type="project" value="TreeGrafter"/>
</dbReference>
<evidence type="ECO:0000313" key="2">
    <source>
        <dbReference type="EMBL" id="VDN60792.1"/>
    </source>
</evidence>
<reference evidence="2 4" key="2">
    <citation type="submission" date="2018-11" db="EMBL/GenBank/DDBJ databases">
        <authorList>
            <consortium name="Pathogen Informatics"/>
        </authorList>
    </citation>
    <scope>NUCLEOTIDE SEQUENCE [LARGE SCALE GENOMIC DNA]</scope>
</reference>
<dbReference type="PANTHER" id="PTHR31058:SF10">
    <property type="entry name" value="C4H2-TYPE DOMAIN-CONTAINING PROTEIN"/>
    <property type="match status" value="1"/>
</dbReference>
<evidence type="ECO:0000313" key="5">
    <source>
        <dbReference type="WBParaSite" id="DME_0000984401-mRNA-1"/>
    </source>
</evidence>
<dbReference type="Proteomes" id="UP000274756">
    <property type="component" value="Unassembled WGS sequence"/>
</dbReference>
<accession>A0A0N4UPF9</accession>
<dbReference type="Proteomes" id="UP000038040">
    <property type="component" value="Unplaced"/>
</dbReference>
<dbReference type="EMBL" id="UYYG01001245">
    <property type="protein sequence ID" value="VDN60792.1"/>
    <property type="molecule type" value="Genomic_DNA"/>
</dbReference>
<dbReference type="WBParaSite" id="DME_0000984401-mRNA-1">
    <property type="protein sequence ID" value="DME_0000984401-mRNA-1"/>
    <property type="gene ID" value="DME_0000984401"/>
</dbReference>
<dbReference type="OrthoDB" id="5863719at2759"/>
<dbReference type="AlphaFoldDB" id="A0A0N4UPF9"/>
<dbReference type="PANTHER" id="PTHR31058">
    <property type="entry name" value="ZINC FINGER C4H2 DOMAIN-CONTAINING PROTEIN"/>
    <property type="match status" value="1"/>
</dbReference>
<reference evidence="5" key="1">
    <citation type="submission" date="2016-04" db="UniProtKB">
        <authorList>
            <consortium name="WormBaseParasite"/>
        </authorList>
    </citation>
    <scope>IDENTIFICATION</scope>
</reference>
<evidence type="ECO:0000313" key="3">
    <source>
        <dbReference type="Proteomes" id="UP000038040"/>
    </source>
</evidence>
<organism evidence="3 5">
    <name type="scientific">Dracunculus medinensis</name>
    <name type="common">Guinea worm</name>
    <dbReference type="NCBI Taxonomy" id="318479"/>
    <lineage>
        <taxon>Eukaryota</taxon>
        <taxon>Metazoa</taxon>
        <taxon>Ecdysozoa</taxon>
        <taxon>Nematoda</taxon>
        <taxon>Chromadorea</taxon>
        <taxon>Rhabditida</taxon>
        <taxon>Spirurina</taxon>
        <taxon>Dracunculoidea</taxon>
        <taxon>Dracunculidae</taxon>
        <taxon>Dracunculus</taxon>
    </lineage>
</organism>
<dbReference type="GO" id="GO:0005634">
    <property type="term" value="C:nucleus"/>
    <property type="evidence" value="ECO:0007669"/>
    <property type="project" value="TreeGrafter"/>
</dbReference>
<feature type="coiled-coil region" evidence="1">
    <location>
        <begin position="32"/>
        <end position="87"/>
    </location>
</feature>
<gene>
    <name evidence="2" type="ORF">DME_LOCUS10765</name>
</gene>
<protein>
    <submittedName>
        <fullName evidence="2 5">Uncharacterized protein</fullName>
    </submittedName>
</protein>
<dbReference type="InterPro" id="IPR018482">
    <property type="entry name" value="Znf-C4H2"/>
</dbReference>
<evidence type="ECO:0000313" key="4">
    <source>
        <dbReference type="Proteomes" id="UP000274756"/>
    </source>
</evidence>
<dbReference type="Pfam" id="PF10146">
    <property type="entry name" value="zf-C4H2"/>
    <property type="match status" value="1"/>
</dbReference>
<keyword evidence="1" id="KW-0175">Coiled coil</keyword>
<proteinExistence type="predicted"/>